<dbReference type="eggNOG" id="ENOG5032THW">
    <property type="taxonomic scope" value="Bacteria"/>
</dbReference>
<feature type="transmembrane region" description="Helical" evidence="1">
    <location>
        <begin position="76"/>
        <end position="95"/>
    </location>
</feature>
<evidence type="ECO:0000256" key="1">
    <source>
        <dbReference type="SAM" id="Phobius"/>
    </source>
</evidence>
<feature type="transmembrane region" description="Helical" evidence="1">
    <location>
        <begin position="101"/>
        <end position="123"/>
    </location>
</feature>
<feature type="transmembrane region" description="Helical" evidence="1">
    <location>
        <begin position="43"/>
        <end position="64"/>
    </location>
</feature>
<dbReference type="InterPro" id="IPR021560">
    <property type="entry name" value="DUF3021"/>
</dbReference>
<gene>
    <name evidence="2" type="ORF">HMPREF9257_1630</name>
</gene>
<dbReference type="RefSeq" id="WP_006418451.1">
    <property type="nucleotide sequence ID" value="NZ_AENN01000015.1"/>
</dbReference>
<keyword evidence="1" id="KW-1133">Transmembrane helix</keyword>
<dbReference type="EMBL" id="AENN01000015">
    <property type="protein sequence ID" value="EFR31248.1"/>
    <property type="molecule type" value="Genomic_DNA"/>
</dbReference>
<evidence type="ECO:0000313" key="3">
    <source>
        <dbReference type="Proteomes" id="UP000005990"/>
    </source>
</evidence>
<dbReference type="AlphaFoldDB" id="E4KPZ1"/>
<dbReference type="Pfam" id="PF11457">
    <property type="entry name" value="DUF3021"/>
    <property type="match status" value="1"/>
</dbReference>
<keyword evidence="3" id="KW-1185">Reference proteome</keyword>
<accession>E4KPZ1</accession>
<comment type="caution">
    <text evidence="2">The sequence shown here is derived from an EMBL/GenBank/DDBJ whole genome shotgun (WGS) entry which is preliminary data.</text>
</comment>
<dbReference type="STRING" id="908337.HMPREF9257_1630"/>
<sequence length="145" mass="15630">MTVKEVLKSSFVGLGVACLIFILVGLVFDWVNQGELVFASYAFSKMALGSLVIGLGFGLPSVVYENDRLSMGMQSLIHMGTGCLVMVGVFIWEGWLPQGHGLLMGLAVLAGAVLIAGLIWYGFYKENLKQAQALNKGIQAKRMAK</sequence>
<feature type="transmembrane region" description="Helical" evidence="1">
    <location>
        <begin position="12"/>
        <end position="31"/>
    </location>
</feature>
<protein>
    <recommendedName>
        <fullName evidence="4">DUF3021 domain-containing protein</fullName>
    </recommendedName>
</protein>
<name>E4KPZ1_9LACT</name>
<dbReference type="Proteomes" id="UP000005990">
    <property type="component" value="Unassembled WGS sequence"/>
</dbReference>
<evidence type="ECO:0008006" key="4">
    <source>
        <dbReference type="Google" id="ProtNLM"/>
    </source>
</evidence>
<keyword evidence="1" id="KW-0812">Transmembrane</keyword>
<keyword evidence="1" id="KW-0472">Membrane</keyword>
<evidence type="ECO:0000313" key="2">
    <source>
        <dbReference type="EMBL" id="EFR31248.1"/>
    </source>
</evidence>
<proteinExistence type="predicted"/>
<reference evidence="2 3" key="1">
    <citation type="submission" date="2010-10" db="EMBL/GenBank/DDBJ databases">
        <authorList>
            <person name="Durkin A.S."/>
            <person name="Madupu R."/>
            <person name="Torralba M."/>
            <person name="Gillis M."/>
            <person name="Methe B."/>
            <person name="Sutton G."/>
            <person name="Nelson K.E."/>
        </authorList>
    </citation>
    <scope>NUCLEOTIDE SEQUENCE [LARGE SCALE GENOMIC DNA]</scope>
    <source>
        <strain evidence="2 3">ACS-139-V-Col8</strain>
    </source>
</reference>
<dbReference type="OrthoDB" id="1849165at2"/>
<organism evidence="2 3">
    <name type="scientific">Eremococcus coleocola ACS-139-V-Col8</name>
    <dbReference type="NCBI Taxonomy" id="908337"/>
    <lineage>
        <taxon>Bacteria</taxon>
        <taxon>Bacillati</taxon>
        <taxon>Bacillota</taxon>
        <taxon>Bacilli</taxon>
        <taxon>Lactobacillales</taxon>
        <taxon>Aerococcaceae</taxon>
        <taxon>Eremococcus</taxon>
    </lineage>
</organism>